<keyword evidence="4" id="KW-1185">Reference proteome</keyword>
<dbReference type="RefSeq" id="WP_147430234.1">
    <property type="nucleotide sequence ID" value="NZ_RBKS01000001.1"/>
</dbReference>
<dbReference type="Pfam" id="PF14021">
    <property type="entry name" value="TNT"/>
    <property type="match status" value="1"/>
</dbReference>
<dbReference type="InterPro" id="IPR053024">
    <property type="entry name" value="Fungal_surface_NADase"/>
</dbReference>
<dbReference type="OrthoDB" id="4504727at2"/>
<evidence type="ECO:0000259" key="1">
    <source>
        <dbReference type="Pfam" id="PF14021"/>
    </source>
</evidence>
<dbReference type="PANTHER" id="PTHR42059">
    <property type="entry name" value="TNT DOMAIN-CONTAINING PROTEIN"/>
    <property type="match status" value="1"/>
</dbReference>
<sequence>MPGIVLDVDPRDFLTASDHAGSVARAIASAGATLRSGLSGSSQMAGSDPSGVKWATQYDDVAADAISGIDALENAFGQIAAGLSVTGLNYATADWLSSGESGHAPGYTVPSLPELACSAAPPSAAGGSRSSDIPGWEYVANFIGDMWPDGDTGKLRHAKSVWNAFADDLDAVHGAGSTKIMAVLAETRTPEQGAIESTVTTVRSKVSALAKESRNLATAAGDLADQIDMVHLETERVLQDLLQEIGATAVIGVGLTLVTAGLSDAAAGLAAGGEVAAAVARILSFIAELGSSVSRVVATVARAAGPLGEVVGLSDQMTIRIVTIAGDSVVSGVGGAVSNVGATLITDPSGDLEDAALDGFVGGASLGSIAGTLSMRRVYVVQLRKLKSAFAMSAAGVPTPYALYGSLTEREWFRRYFAGLTHADFHAQWKWPGDNGFVPGTAVPNTVPVGHTLSRITARTGAGGVANGEFATLPGTPFSDVAMPPDRLSTAFTTVRYEVVKPLPASVLQGPIAPWFEQPGMGVQYYFEGGINRFVDAGYLKVVP</sequence>
<protein>
    <submittedName>
        <fullName evidence="3">Uncharacterized protein DUF4237</fullName>
    </submittedName>
</protein>
<dbReference type="Proteomes" id="UP000280008">
    <property type="component" value="Unassembled WGS sequence"/>
</dbReference>
<evidence type="ECO:0000259" key="2">
    <source>
        <dbReference type="Pfam" id="PF25547"/>
    </source>
</evidence>
<proteinExistence type="predicted"/>
<dbReference type="InterPro" id="IPR025331">
    <property type="entry name" value="TNT"/>
</dbReference>
<name>A0A495IMA3_9MICO</name>
<accession>A0A495IMA3</accession>
<gene>
    <name evidence="3" type="ORF">C8E83_3564</name>
</gene>
<dbReference type="InterPro" id="IPR057746">
    <property type="entry name" value="CpnT-like_N"/>
</dbReference>
<comment type="caution">
    <text evidence="3">The sequence shown here is derived from an EMBL/GenBank/DDBJ whole genome shotgun (WGS) entry which is preliminary data.</text>
</comment>
<dbReference type="AlphaFoldDB" id="A0A495IMA3"/>
<evidence type="ECO:0000313" key="3">
    <source>
        <dbReference type="EMBL" id="RKR76391.1"/>
    </source>
</evidence>
<dbReference type="Pfam" id="PF25547">
    <property type="entry name" value="WXG100_2"/>
    <property type="match status" value="1"/>
</dbReference>
<dbReference type="GO" id="GO:0050135">
    <property type="term" value="F:NADP+ nucleosidase activity"/>
    <property type="evidence" value="ECO:0007669"/>
    <property type="project" value="InterPro"/>
</dbReference>
<reference evidence="3 4" key="1">
    <citation type="submission" date="2018-10" db="EMBL/GenBank/DDBJ databases">
        <title>Sequencing the genomes of 1000 actinobacteria strains.</title>
        <authorList>
            <person name="Klenk H.-P."/>
        </authorList>
    </citation>
    <scope>NUCLEOTIDE SEQUENCE [LARGE SCALE GENOMIC DNA]</scope>
    <source>
        <strain evidence="3 4">DSM 17894</strain>
    </source>
</reference>
<organism evidence="3 4">
    <name type="scientific">Frondihabitans australicus</name>
    <dbReference type="NCBI Taxonomy" id="386892"/>
    <lineage>
        <taxon>Bacteria</taxon>
        <taxon>Bacillati</taxon>
        <taxon>Actinomycetota</taxon>
        <taxon>Actinomycetes</taxon>
        <taxon>Micrococcales</taxon>
        <taxon>Microbacteriaceae</taxon>
        <taxon>Frondihabitans</taxon>
    </lineage>
</organism>
<evidence type="ECO:0000313" key="4">
    <source>
        <dbReference type="Proteomes" id="UP000280008"/>
    </source>
</evidence>
<feature type="domain" description="TNT" evidence="1">
    <location>
        <begin position="448"/>
        <end position="541"/>
    </location>
</feature>
<dbReference type="EMBL" id="RBKS01000001">
    <property type="protein sequence ID" value="RKR76391.1"/>
    <property type="molecule type" value="Genomic_DNA"/>
</dbReference>
<feature type="domain" description="Outer membrane channel protein CpnT-like N-terminal" evidence="2">
    <location>
        <begin position="136"/>
        <end position="255"/>
    </location>
</feature>
<dbReference type="PANTHER" id="PTHR42059:SF1">
    <property type="entry name" value="TNT DOMAIN-CONTAINING PROTEIN"/>
    <property type="match status" value="1"/>
</dbReference>